<evidence type="ECO:0000313" key="3">
    <source>
        <dbReference type="EnsemblMetazoa" id="XP_016983051.2"/>
    </source>
</evidence>
<reference evidence="3" key="2">
    <citation type="submission" date="2025-05" db="UniProtKB">
        <authorList>
            <consortium name="EnsemblMetazoa"/>
        </authorList>
    </citation>
    <scope>IDENTIFICATION</scope>
</reference>
<dbReference type="SUPFAM" id="SSF50494">
    <property type="entry name" value="Trypsin-like serine proteases"/>
    <property type="match status" value="1"/>
</dbReference>
<dbReference type="Proteomes" id="UP001652680">
    <property type="component" value="Unassembled WGS sequence"/>
</dbReference>
<organism evidence="3 4">
    <name type="scientific">Drosophila rhopaloa</name>
    <name type="common">Fruit fly</name>
    <dbReference type="NCBI Taxonomy" id="1041015"/>
    <lineage>
        <taxon>Eukaryota</taxon>
        <taxon>Metazoa</taxon>
        <taxon>Ecdysozoa</taxon>
        <taxon>Arthropoda</taxon>
        <taxon>Hexapoda</taxon>
        <taxon>Insecta</taxon>
        <taxon>Pterygota</taxon>
        <taxon>Neoptera</taxon>
        <taxon>Endopterygota</taxon>
        <taxon>Diptera</taxon>
        <taxon>Brachycera</taxon>
        <taxon>Muscomorpha</taxon>
        <taxon>Ephydroidea</taxon>
        <taxon>Drosophilidae</taxon>
        <taxon>Drosophila</taxon>
        <taxon>Sophophora</taxon>
    </lineage>
</organism>
<dbReference type="GeneID" id="108047408"/>
<dbReference type="InterPro" id="IPR009003">
    <property type="entry name" value="Peptidase_S1_PA"/>
</dbReference>
<dbReference type="EnsemblMetazoa" id="XM_017127562.2">
    <property type="protein sequence ID" value="XP_016983051.2"/>
    <property type="gene ID" value="LOC108047408"/>
</dbReference>
<feature type="chain" id="PRO_5046254803" description="Peptidase S1 domain-containing protein" evidence="1">
    <location>
        <begin position="21"/>
        <end position="263"/>
    </location>
</feature>
<dbReference type="PRINTS" id="PR00722">
    <property type="entry name" value="CHYMOTRYPSIN"/>
</dbReference>
<proteinExistence type="predicted"/>
<protein>
    <recommendedName>
        <fullName evidence="2">Peptidase S1 domain-containing protein</fullName>
    </recommendedName>
</protein>
<dbReference type="Pfam" id="PF00089">
    <property type="entry name" value="Trypsin"/>
    <property type="match status" value="1"/>
</dbReference>
<dbReference type="PANTHER" id="PTHR24260:SF147">
    <property type="entry name" value="EG:BACR7A4.3 PROTEIN-RELATED"/>
    <property type="match status" value="1"/>
</dbReference>
<sequence length="263" mass="30033">MTSVVFGVLISCLLIHLGSAYFLDPNCPIDPDHNSVSPFPWMALVMLPDKNCSGTLIYKNFVITSANCVFNQSQIKVLLGEFNRKLKKNTFEFPNKEILVRSVYTPSHYNENNYKNDIALLQLTENVLYEAHIRPICIWLIGFYIDTGKQNFTTPLWYLTKKWTFPFPKRTLFSKLELDLCEHSLGINPDKSQICAGHEVKLCVEAGSPLVQKITFNNRSRHALVGIQSYGVSNTCLYTNIESYLEWIVGIVLKVEIIVNNIF</sequence>
<keyword evidence="1" id="KW-0732">Signal</keyword>
<accession>A0ABM5HNR9</accession>
<dbReference type="InterPro" id="IPR001314">
    <property type="entry name" value="Peptidase_S1A"/>
</dbReference>
<dbReference type="SMART" id="SM00020">
    <property type="entry name" value="Tryp_SPc"/>
    <property type="match status" value="1"/>
</dbReference>
<keyword evidence="4" id="KW-1185">Reference proteome</keyword>
<feature type="domain" description="Peptidase S1" evidence="2">
    <location>
        <begin position="15"/>
        <end position="253"/>
    </location>
</feature>
<dbReference type="PANTHER" id="PTHR24260">
    <property type="match status" value="1"/>
</dbReference>
<evidence type="ECO:0000313" key="4">
    <source>
        <dbReference type="Proteomes" id="UP001652680"/>
    </source>
</evidence>
<dbReference type="RefSeq" id="XP_016983051.2">
    <property type="nucleotide sequence ID" value="XM_017127562.2"/>
</dbReference>
<dbReference type="InterPro" id="IPR051333">
    <property type="entry name" value="CLIP_Serine_Protease"/>
</dbReference>
<dbReference type="InterPro" id="IPR001254">
    <property type="entry name" value="Trypsin_dom"/>
</dbReference>
<evidence type="ECO:0000256" key="1">
    <source>
        <dbReference type="SAM" id="SignalP"/>
    </source>
</evidence>
<reference evidence="4" key="1">
    <citation type="journal article" date="2021" name="Elife">
        <title>Highly contiguous assemblies of 101 drosophilid genomes.</title>
        <authorList>
            <person name="Kim B.Y."/>
            <person name="Wang J.R."/>
            <person name="Miller D.E."/>
            <person name="Barmina O."/>
            <person name="Delaney E."/>
            <person name="Thompson A."/>
            <person name="Comeault A.A."/>
            <person name="Peede D."/>
            <person name="D'Agostino E.R."/>
            <person name="Pelaez J."/>
            <person name="Aguilar J.M."/>
            <person name="Haji D."/>
            <person name="Matsunaga T."/>
            <person name="Armstrong E.E."/>
            <person name="Zych M."/>
            <person name="Ogawa Y."/>
            <person name="Stamenkovic-Radak M."/>
            <person name="Jelic M."/>
            <person name="Veselinovic M.S."/>
            <person name="Tanaskovic M."/>
            <person name="Eric P."/>
            <person name="Gao J.J."/>
            <person name="Katoh T.K."/>
            <person name="Toda M.J."/>
            <person name="Watabe H."/>
            <person name="Watada M."/>
            <person name="Davis J.S."/>
            <person name="Moyle L.C."/>
            <person name="Manoli G."/>
            <person name="Bertolini E."/>
            <person name="Kostal V."/>
            <person name="Hawley R.S."/>
            <person name="Takahashi A."/>
            <person name="Jones C.D."/>
            <person name="Price D.K."/>
            <person name="Whiteman N."/>
            <person name="Kopp A."/>
            <person name="Matute D.R."/>
            <person name="Petrov D.A."/>
        </authorList>
    </citation>
    <scope>NUCLEOTIDE SEQUENCE [LARGE SCALE GENOMIC DNA]</scope>
</reference>
<dbReference type="PROSITE" id="PS50240">
    <property type="entry name" value="TRYPSIN_DOM"/>
    <property type="match status" value="1"/>
</dbReference>
<feature type="signal peptide" evidence="1">
    <location>
        <begin position="1"/>
        <end position="20"/>
    </location>
</feature>
<evidence type="ECO:0000259" key="2">
    <source>
        <dbReference type="PROSITE" id="PS50240"/>
    </source>
</evidence>
<dbReference type="Gene3D" id="2.40.10.10">
    <property type="entry name" value="Trypsin-like serine proteases"/>
    <property type="match status" value="2"/>
</dbReference>
<dbReference type="InterPro" id="IPR043504">
    <property type="entry name" value="Peptidase_S1_PA_chymotrypsin"/>
</dbReference>
<name>A0ABM5HNR9_DRORH</name>